<keyword evidence="3" id="KW-1185">Reference proteome</keyword>
<comment type="caution">
    <text evidence="2">The sequence shown here is derived from an EMBL/GenBank/DDBJ whole genome shotgun (WGS) entry which is preliminary data.</text>
</comment>
<evidence type="ECO:0000256" key="1">
    <source>
        <dbReference type="SAM" id="SignalP"/>
    </source>
</evidence>
<organism evidence="2 3">
    <name type="scientific">Trichostrongylus colubriformis</name>
    <name type="common">Black scour worm</name>
    <dbReference type="NCBI Taxonomy" id="6319"/>
    <lineage>
        <taxon>Eukaryota</taxon>
        <taxon>Metazoa</taxon>
        <taxon>Ecdysozoa</taxon>
        <taxon>Nematoda</taxon>
        <taxon>Chromadorea</taxon>
        <taxon>Rhabditida</taxon>
        <taxon>Rhabditina</taxon>
        <taxon>Rhabditomorpha</taxon>
        <taxon>Strongyloidea</taxon>
        <taxon>Trichostrongylidae</taxon>
        <taxon>Trichostrongylus</taxon>
    </lineage>
</organism>
<dbReference type="AlphaFoldDB" id="A0AAN8IG55"/>
<feature type="signal peptide" evidence="1">
    <location>
        <begin position="1"/>
        <end position="22"/>
    </location>
</feature>
<accession>A0AAN8IG55</accession>
<dbReference type="Proteomes" id="UP001331761">
    <property type="component" value="Unassembled WGS sequence"/>
</dbReference>
<name>A0AAN8IG55_TRICO</name>
<sequence length="89" mass="10567">MWCFYFLSLALVIGVYNGMVNARPSYTDMYSRLIANSRSRRTPEILLKQDVLNNYLDRYFIQLVVPPERQLPKNNPIMLPCNLFIFNEF</sequence>
<gene>
    <name evidence="2" type="ORF">GCK32_000322</name>
</gene>
<protein>
    <submittedName>
        <fullName evidence="2">Uncharacterized protein</fullName>
    </submittedName>
</protein>
<reference evidence="2 3" key="1">
    <citation type="submission" date="2019-10" db="EMBL/GenBank/DDBJ databases">
        <title>Assembly and Annotation for the nematode Trichostrongylus colubriformis.</title>
        <authorList>
            <person name="Martin J."/>
        </authorList>
    </citation>
    <scope>NUCLEOTIDE SEQUENCE [LARGE SCALE GENOMIC DNA]</scope>
    <source>
        <strain evidence="2">G859</strain>
        <tissue evidence="2">Whole worm</tissue>
    </source>
</reference>
<keyword evidence="1" id="KW-0732">Signal</keyword>
<feature type="chain" id="PRO_5042844529" evidence="1">
    <location>
        <begin position="23"/>
        <end position="89"/>
    </location>
</feature>
<proteinExistence type="predicted"/>
<evidence type="ECO:0000313" key="2">
    <source>
        <dbReference type="EMBL" id="KAK5968718.1"/>
    </source>
</evidence>
<dbReference type="EMBL" id="WIXE01021108">
    <property type="protein sequence ID" value="KAK5968718.1"/>
    <property type="molecule type" value="Genomic_DNA"/>
</dbReference>
<evidence type="ECO:0000313" key="3">
    <source>
        <dbReference type="Proteomes" id="UP001331761"/>
    </source>
</evidence>